<dbReference type="AlphaFoldDB" id="A0A7W6G6R5"/>
<dbReference type="Pfam" id="PF00664">
    <property type="entry name" value="ABC_membrane"/>
    <property type="match status" value="1"/>
</dbReference>
<comment type="caution">
    <text evidence="10">The sequence shown here is derived from an EMBL/GenBank/DDBJ whole genome shotgun (WGS) entry which is preliminary data.</text>
</comment>
<evidence type="ECO:0000256" key="1">
    <source>
        <dbReference type="ARBA" id="ARBA00004651"/>
    </source>
</evidence>
<evidence type="ECO:0000256" key="6">
    <source>
        <dbReference type="ARBA" id="ARBA00023136"/>
    </source>
</evidence>
<dbReference type="PROSITE" id="PS50929">
    <property type="entry name" value="ABC_TM1F"/>
    <property type="match status" value="1"/>
</dbReference>
<dbReference type="PANTHER" id="PTHR24221">
    <property type="entry name" value="ATP-BINDING CASSETTE SUB-FAMILY B"/>
    <property type="match status" value="1"/>
</dbReference>
<feature type="transmembrane region" description="Helical" evidence="7">
    <location>
        <begin position="127"/>
        <end position="150"/>
    </location>
</feature>
<dbReference type="InterPro" id="IPR003439">
    <property type="entry name" value="ABC_transporter-like_ATP-bd"/>
</dbReference>
<comment type="subcellular location">
    <subcellularLocation>
        <location evidence="1">Cell membrane</location>
        <topology evidence="1">Multi-pass membrane protein</topology>
    </subcellularLocation>
</comment>
<dbReference type="CDD" id="cd18584">
    <property type="entry name" value="ABC_6TM_AarD_CydD"/>
    <property type="match status" value="1"/>
</dbReference>
<dbReference type="GO" id="GO:0005886">
    <property type="term" value="C:plasma membrane"/>
    <property type="evidence" value="ECO:0007669"/>
    <property type="project" value="UniProtKB-SubCell"/>
</dbReference>
<evidence type="ECO:0000256" key="7">
    <source>
        <dbReference type="SAM" id="Phobius"/>
    </source>
</evidence>
<keyword evidence="11" id="KW-1185">Reference proteome</keyword>
<dbReference type="Gene3D" id="1.20.1560.10">
    <property type="entry name" value="ABC transporter type 1, transmembrane domain"/>
    <property type="match status" value="1"/>
</dbReference>
<name>A0A7W6G6R5_9SPHN</name>
<dbReference type="Proteomes" id="UP000548867">
    <property type="component" value="Unassembled WGS sequence"/>
</dbReference>
<evidence type="ECO:0000256" key="4">
    <source>
        <dbReference type="ARBA" id="ARBA00022840"/>
    </source>
</evidence>
<dbReference type="InterPro" id="IPR036640">
    <property type="entry name" value="ABC1_TM_sf"/>
</dbReference>
<keyword evidence="2 7" id="KW-0812">Transmembrane</keyword>
<keyword evidence="4 10" id="KW-0067">ATP-binding</keyword>
<dbReference type="RefSeq" id="WP_183626061.1">
    <property type="nucleotide sequence ID" value="NZ_JACIDX010000009.1"/>
</dbReference>
<accession>A0A7W6G6R5</accession>
<evidence type="ECO:0000313" key="10">
    <source>
        <dbReference type="EMBL" id="MBB3955603.1"/>
    </source>
</evidence>
<dbReference type="PROSITE" id="PS50893">
    <property type="entry name" value="ABC_TRANSPORTER_2"/>
    <property type="match status" value="1"/>
</dbReference>
<dbReference type="InterPro" id="IPR017871">
    <property type="entry name" value="ABC_transporter-like_CS"/>
</dbReference>
<dbReference type="InterPro" id="IPR039421">
    <property type="entry name" value="Type_1_exporter"/>
</dbReference>
<dbReference type="SUPFAM" id="SSF52540">
    <property type="entry name" value="P-loop containing nucleoside triphosphate hydrolases"/>
    <property type="match status" value="1"/>
</dbReference>
<feature type="domain" description="ABC transmembrane type-1" evidence="9">
    <location>
        <begin position="1"/>
        <end position="277"/>
    </location>
</feature>
<keyword evidence="3" id="KW-0547">Nucleotide-binding</keyword>
<protein>
    <submittedName>
        <fullName evidence="10">ATP-binding cassette subfamily C protein CydD</fullName>
    </submittedName>
</protein>
<proteinExistence type="predicted"/>
<dbReference type="Gene3D" id="3.40.50.300">
    <property type="entry name" value="P-loop containing nucleotide triphosphate hydrolases"/>
    <property type="match status" value="1"/>
</dbReference>
<dbReference type="PANTHER" id="PTHR24221:SF261">
    <property type="entry name" value="GLUTATHIONE_L-CYSTEINE TRANSPORT SYSTEM ATP-BINDING_PERMEASE PROTEIN CYDD"/>
    <property type="match status" value="1"/>
</dbReference>
<dbReference type="InterPro" id="IPR027417">
    <property type="entry name" value="P-loop_NTPase"/>
</dbReference>
<feature type="transmembrane region" description="Helical" evidence="7">
    <location>
        <begin position="103"/>
        <end position="121"/>
    </location>
</feature>
<evidence type="ECO:0000313" key="11">
    <source>
        <dbReference type="Proteomes" id="UP000548867"/>
    </source>
</evidence>
<dbReference type="SUPFAM" id="SSF90123">
    <property type="entry name" value="ABC transporter transmembrane region"/>
    <property type="match status" value="1"/>
</dbReference>
<feature type="domain" description="ABC transporter" evidence="8">
    <location>
        <begin position="305"/>
        <end position="509"/>
    </location>
</feature>
<dbReference type="GO" id="GO:0140359">
    <property type="term" value="F:ABC-type transporter activity"/>
    <property type="evidence" value="ECO:0007669"/>
    <property type="project" value="InterPro"/>
</dbReference>
<evidence type="ECO:0000259" key="9">
    <source>
        <dbReference type="PROSITE" id="PS50929"/>
    </source>
</evidence>
<dbReference type="Pfam" id="PF00005">
    <property type="entry name" value="ABC_tran"/>
    <property type="match status" value="1"/>
</dbReference>
<dbReference type="EMBL" id="JACIDX010000009">
    <property type="protein sequence ID" value="MBB3955603.1"/>
    <property type="molecule type" value="Genomic_DNA"/>
</dbReference>
<dbReference type="PROSITE" id="PS00211">
    <property type="entry name" value="ABC_TRANSPORTER_1"/>
    <property type="match status" value="1"/>
</dbReference>
<dbReference type="InterPro" id="IPR003593">
    <property type="entry name" value="AAA+_ATPase"/>
</dbReference>
<dbReference type="GO" id="GO:0034040">
    <property type="term" value="F:ATPase-coupled lipid transmembrane transporter activity"/>
    <property type="evidence" value="ECO:0007669"/>
    <property type="project" value="TreeGrafter"/>
</dbReference>
<feature type="transmembrane region" description="Helical" evidence="7">
    <location>
        <begin position="204"/>
        <end position="228"/>
    </location>
</feature>
<evidence type="ECO:0000259" key="8">
    <source>
        <dbReference type="PROSITE" id="PS50893"/>
    </source>
</evidence>
<keyword evidence="6 7" id="KW-0472">Membrane</keyword>
<sequence>MDTVGAIVGAMGLAWVISGAVSGGIAGFAPFMLLAGGLIRALAQSQAHHTGIAAAIRAQTRWQVALLPALLPTRLMRGRLVGEDMHLAIEAPAATRGYVARYLPLRMASGVSPLLVMLAAWPASHVAAAIMLATLAPFMLGMVLAGSAAARRASDQHQALERLSGLFIDRLRALPTILAFGAEERVTRHLGAGAGDAAKRTLSVLAIAFASGAILEFFAALCVALVAVYCGFSLLGLLPFPAPETLDLRRAFFVLALAPEFYLGLRRLAAAYHEKQTGEAALAAMDEAMDALPAPVAALAPPRQWTGQGVILTHREGARIGPLNWDWRGPGLHVVTGPTGSGKSSLLLALIGQVPVGEGRIIADGTDFLPGSANPCIGWAGQSVALLPGTLRDNLAMGMADDRAMLAILERMGLGAVMAARGGLDMAIDHRASGLSGGERRRIGLARAILSKRPILLLDEPTADLDATTAATIRTLLIEVAHTHMVIAATHDADLIAQAATQCSIDPEIEQ</sequence>
<evidence type="ECO:0000256" key="3">
    <source>
        <dbReference type="ARBA" id="ARBA00022741"/>
    </source>
</evidence>
<keyword evidence="5 7" id="KW-1133">Transmembrane helix</keyword>
<dbReference type="GO" id="GO:0005524">
    <property type="term" value="F:ATP binding"/>
    <property type="evidence" value="ECO:0007669"/>
    <property type="project" value="UniProtKB-KW"/>
</dbReference>
<dbReference type="SMART" id="SM00382">
    <property type="entry name" value="AAA"/>
    <property type="match status" value="1"/>
</dbReference>
<dbReference type="InterPro" id="IPR011527">
    <property type="entry name" value="ABC1_TM_dom"/>
</dbReference>
<gene>
    <name evidence="10" type="ORF">GGR38_002559</name>
</gene>
<evidence type="ECO:0000256" key="2">
    <source>
        <dbReference type="ARBA" id="ARBA00022692"/>
    </source>
</evidence>
<feature type="transmembrane region" description="Helical" evidence="7">
    <location>
        <begin position="12"/>
        <end position="39"/>
    </location>
</feature>
<evidence type="ECO:0000256" key="5">
    <source>
        <dbReference type="ARBA" id="ARBA00022989"/>
    </source>
</evidence>
<organism evidence="10 11">
    <name type="scientific">Novosphingobium sediminicola</name>
    <dbReference type="NCBI Taxonomy" id="563162"/>
    <lineage>
        <taxon>Bacteria</taxon>
        <taxon>Pseudomonadati</taxon>
        <taxon>Pseudomonadota</taxon>
        <taxon>Alphaproteobacteria</taxon>
        <taxon>Sphingomonadales</taxon>
        <taxon>Sphingomonadaceae</taxon>
        <taxon>Novosphingobium</taxon>
    </lineage>
</organism>
<reference evidence="10 11" key="1">
    <citation type="submission" date="2020-08" db="EMBL/GenBank/DDBJ databases">
        <title>Genomic Encyclopedia of Type Strains, Phase IV (KMG-IV): sequencing the most valuable type-strain genomes for metagenomic binning, comparative biology and taxonomic classification.</title>
        <authorList>
            <person name="Goeker M."/>
        </authorList>
    </citation>
    <scope>NUCLEOTIDE SEQUENCE [LARGE SCALE GENOMIC DNA]</scope>
    <source>
        <strain evidence="10 11">DSM 27057</strain>
    </source>
</reference>
<dbReference type="GO" id="GO:0016887">
    <property type="term" value="F:ATP hydrolysis activity"/>
    <property type="evidence" value="ECO:0007669"/>
    <property type="project" value="InterPro"/>
</dbReference>